<dbReference type="InterPro" id="IPR014917">
    <property type="entry name" value="DUF1800"/>
</dbReference>
<evidence type="ECO:0000256" key="1">
    <source>
        <dbReference type="SAM" id="SignalP"/>
    </source>
</evidence>
<proteinExistence type="predicted"/>
<dbReference type="RefSeq" id="WP_263372322.1">
    <property type="nucleotide sequence ID" value="NZ_JAGSYD010000004.1"/>
</dbReference>
<evidence type="ECO:0000313" key="2">
    <source>
        <dbReference type="EMBL" id="MFC6644388.1"/>
    </source>
</evidence>
<protein>
    <submittedName>
        <fullName evidence="2">DUF1800 domain-containing protein</fullName>
    </submittedName>
</protein>
<name>A0ABW1Z4T5_9BACT</name>
<comment type="caution">
    <text evidence="2">The sequence shown here is derived from an EMBL/GenBank/DDBJ whole genome shotgun (WGS) entry which is preliminary data.</text>
</comment>
<organism evidence="2 3">
    <name type="scientific">Granulicella cerasi</name>
    <dbReference type="NCBI Taxonomy" id="741063"/>
    <lineage>
        <taxon>Bacteria</taxon>
        <taxon>Pseudomonadati</taxon>
        <taxon>Acidobacteriota</taxon>
        <taxon>Terriglobia</taxon>
        <taxon>Terriglobales</taxon>
        <taxon>Acidobacteriaceae</taxon>
        <taxon>Granulicella</taxon>
    </lineage>
</organism>
<gene>
    <name evidence="2" type="ORF">ACFQBQ_02025</name>
</gene>
<dbReference type="EMBL" id="JBHSWI010000001">
    <property type="protein sequence ID" value="MFC6644388.1"/>
    <property type="molecule type" value="Genomic_DNA"/>
</dbReference>
<dbReference type="Proteomes" id="UP001596391">
    <property type="component" value="Unassembled WGS sequence"/>
</dbReference>
<keyword evidence="3" id="KW-1185">Reference proteome</keyword>
<feature type="chain" id="PRO_5046635861" evidence="1">
    <location>
        <begin position="28"/>
        <end position="705"/>
    </location>
</feature>
<evidence type="ECO:0000313" key="3">
    <source>
        <dbReference type="Proteomes" id="UP001596391"/>
    </source>
</evidence>
<accession>A0ABW1Z4T5</accession>
<reference evidence="3" key="1">
    <citation type="journal article" date="2019" name="Int. J. Syst. Evol. Microbiol.">
        <title>The Global Catalogue of Microorganisms (GCM) 10K type strain sequencing project: providing services to taxonomists for standard genome sequencing and annotation.</title>
        <authorList>
            <consortium name="The Broad Institute Genomics Platform"/>
            <consortium name="The Broad Institute Genome Sequencing Center for Infectious Disease"/>
            <person name="Wu L."/>
            <person name="Ma J."/>
        </authorList>
    </citation>
    <scope>NUCLEOTIDE SEQUENCE [LARGE SCALE GENOMIC DNA]</scope>
    <source>
        <strain evidence="3">CGMCC 1.16026</strain>
    </source>
</reference>
<keyword evidence="1" id="KW-0732">Signal</keyword>
<sequence length="705" mass="77744">MSMNQVSAARRASLAVLLVSASLGCIAQMQQQPATVTQDATSGQPISVAPDASSAAIASELVTLPAGADKLTGDARILMILNRFTYGPRPGDIERVREIGIQEWFHRQLNPELIDDRALQERLNEYPAMRLPLERLFAEFPSNEMVRTAIRSDGKRDGNVGDASGRALFRARREVLEEKYDVKRSGNQQTRAGAPGADAAPPVPIERLLAMPPQERFKALCKLTVPEMDAVRRNLNDEQRQQLVERLSPSQIETLEAYDNPREFVASEVVETKILRDVYSERQLQEVMTDFWLNHFNVYMKKADSSAYYISSYQSNSIRPYALGNFTNLVLAVAQSPAMLEYLDQYESVGPHSDSSRVDRIRNNRAQGLNENYAREVMELHTIGVNGGYTQKDVTELAKVLTGWTIDRGFLRGDPTRPVFDESKHEPGKKVVLGETVQDGGVQEGVQVLKRLAASPQCAHFISNKIAVRFAGDNPPQAMVSRMSATFLETHGDIRRVLIAMINSPEFFQSSSYRSKVKTPQDFVISAVRATDADVQNPASLATAIANLGQPIFGHQTPDGYSMSSDAWNSTTALVSRMNFSVALASNRVQGVTLELSQILGPDYLNLSGKQKQDLIEARLLHTEVSPKTEALISREVNASADDQRAQLRQVAPIRAQIRFGKGKNAMRGAVGNFRNGGMLSDGSLDLPAALATGLVLGSPEFQRR</sequence>
<feature type="signal peptide" evidence="1">
    <location>
        <begin position="1"/>
        <end position="27"/>
    </location>
</feature>
<dbReference type="Pfam" id="PF08811">
    <property type="entry name" value="DUF1800"/>
    <property type="match status" value="1"/>
</dbReference>